<reference evidence="17 18" key="1">
    <citation type="journal article" date="2024" name="Nat. Commun.">
        <title>Phylogenomics reveals the evolutionary origins of lichenization in chlorophyte algae.</title>
        <authorList>
            <person name="Puginier C."/>
            <person name="Libourel C."/>
            <person name="Otte J."/>
            <person name="Skaloud P."/>
            <person name="Haon M."/>
            <person name="Grisel S."/>
            <person name="Petersen M."/>
            <person name="Berrin J.G."/>
            <person name="Delaux P.M."/>
            <person name="Dal Grande F."/>
            <person name="Keller J."/>
        </authorList>
    </citation>
    <scope>NUCLEOTIDE SEQUENCE [LARGE SCALE GENOMIC DNA]</scope>
    <source>
        <strain evidence="17 18">SAG 2036</strain>
    </source>
</reference>
<dbReference type="Proteomes" id="UP001465755">
    <property type="component" value="Unassembled WGS sequence"/>
</dbReference>
<accession>A0AAW1PAJ1</accession>
<keyword evidence="8" id="KW-0443">Lipid metabolism</keyword>
<comment type="caution">
    <text evidence="17">The sequence shown here is derived from an EMBL/GenBank/DDBJ whole genome shotgun (WGS) entry which is preliminary data.</text>
</comment>
<dbReference type="GO" id="GO:0071949">
    <property type="term" value="F:FAD binding"/>
    <property type="evidence" value="ECO:0007669"/>
    <property type="project" value="InterPro"/>
</dbReference>
<dbReference type="GO" id="GO:0005777">
    <property type="term" value="C:peroxisome"/>
    <property type="evidence" value="ECO:0007669"/>
    <property type="project" value="UniProtKB-SubCell"/>
</dbReference>
<feature type="domain" description="Acyl-CoA oxidase C-terminal" evidence="13">
    <location>
        <begin position="502"/>
        <end position="686"/>
    </location>
</feature>
<evidence type="ECO:0000256" key="11">
    <source>
        <dbReference type="PIRSR" id="PIRSR000168-1"/>
    </source>
</evidence>
<sequence>MSQDAQSRARSLAAQSAKVVMGSFVDPKDDMVRERARASFSSDELAGYLNGGSEVLQKRKQLIALMGQYSWADKRQRYHMTREEEYRGGVQAMLGIWQLMKEEKITQEDALEVRKALSLPGGLELHIGMFMPALMSQATSEQQAEWLPKAMKLRIIGTYAQTELAHGTFVRGLQTTASYDRDSQEFVVNSPSDTSTKWWPGGLGKTATHIILMARLFNNGKDLGPHSFIMQIRDLDTHLPLPGIRVGDIGPKFGYNGVDNGFIKFDHVRIPLNNMMMRFAKMSPEGKYTAPPPQNAKASYSALVYVRATIVEEAGWYLARSVTIAVRYTAVRRQTAAVAGGRELQVLDYQNTAHSLLPLLSTAYALIFMGKTAMQRYHDFEAARSNGDFSMLPDLHFMLSGLKALGTTLVSDGAEACRRCCGGHGYSMPSGLPTLFASYVQNATWEGDNNVLYLQAARSMIKGLAAVRAGKPAEGTAAYLTNAWQELSSTSRASCARDWRQPPVLIDALRHRAARLGIRALEKLQAAGHDQLQFEGSAWNDNTVDFIRAARAHSAFNLMQNFAESVSAVSKEGSVSGPASRALQLLVSLFGMFTVLSDLGDFLEDRYITGPMAAQLREEYYAVMQEVRPDAVALVDSFGFEDYVLNSALGRYDGDVYTALLEDASNSRLNKTEEGPAWHDILKPVLTAKRPQAKL</sequence>
<keyword evidence="18" id="KW-1185">Reference proteome</keyword>
<dbReference type="PANTHER" id="PTHR10909:SF250">
    <property type="entry name" value="PEROXISOMAL ACYL-COENZYME A OXIDASE 1"/>
    <property type="match status" value="1"/>
</dbReference>
<evidence type="ECO:0000259" key="13">
    <source>
        <dbReference type="Pfam" id="PF01756"/>
    </source>
</evidence>
<dbReference type="InterPro" id="IPR012258">
    <property type="entry name" value="Acyl-CoA_oxidase"/>
</dbReference>
<dbReference type="FunFam" id="1.20.140.10:FF:000013">
    <property type="entry name" value="Acyl-coenzyme A oxidase"/>
    <property type="match status" value="1"/>
</dbReference>
<dbReference type="FunFam" id="1.20.140.10:FF:000005">
    <property type="entry name" value="Acyl-coenzyme A oxidase"/>
    <property type="match status" value="1"/>
</dbReference>
<dbReference type="PANTHER" id="PTHR10909">
    <property type="entry name" value="ELECTRON TRANSPORT OXIDOREDUCTASE"/>
    <property type="match status" value="1"/>
</dbReference>
<dbReference type="Pfam" id="PF14749">
    <property type="entry name" value="Acyl-CoA_ox_N"/>
    <property type="match status" value="1"/>
</dbReference>
<organism evidence="17 18">
    <name type="scientific">Symbiochloris irregularis</name>
    <dbReference type="NCBI Taxonomy" id="706552"/>
    <lineage>
        <taxon>Eukaryota</taxon>
        <taxon>Viridiplantae</taxon>
        <taxon>Chlorophyta</taxon>
        <taxon>core chlorophytes</taxon>
        <taxon>Trebouxiophyceae</taxon>
        <taxon>Trebouxiales</taxon>
        <taxon>Trebouxiaceae</taxon>
        <taxon>Symbiochloris</taxon>
    </lineage>
</organism>
<evidence type="ECO:0000256" key="7">
    <source>
        <dbReference type="ARBA" id="ARBA00023002"/>
    </source>
</evidence>
<keyword evidence="4 10" id="KW-0285">Flavoprotein</keyword>
<dbReference type="AlphaFoldDB" id="A0AAW1PAJ1"/>
<keyword evidence="6" id="KW-0276">Fatty acid metabolism</keyword>
<feature type="binding site" evidence="12">
    <location>
        <position position="201"/>
    </location>
    <ligand>
        <name>FAD</name>
        <dbReference type="ChEBI" id="CHEBI:57692"/>
    </ligand>
</feature>
<protein>
    <recommendedName>
        <fullName evidence="10">Acyl-coenzyme A oxidase</fullName>
    </recommendedName>
</protein>
<dbReference type="Gene3D" id="2.40.110.10">
    <property type="entry name" value="Butyryl-CoA Dehydrogenase, subunit A, domain 2"/>
    <property type="match status" value="1"/>
</dbReference>
<feature type="domain" description="Acyl-coenzyme A oxidase N-terminal" evidence="15">
    <location>
        <begin position="42"/>
        <end position="156"/>
    </location>
</feature>
<evidence type="ECO:0000313" key="18">
    <source>
        <dbReference type="Proteomes" id="UP001465755"/>
    </source>
</evidence>
<dbReference type="InterPro" id="IPR002655">
    <property type="entry name" value="Acyl-CoA_oxidase_C"/>
</dbReference>
<dbReference type="InterPro" id="IPR046373">
    <property type="entry name" value="Acyl-CoA_Oxase/DH_mid-dom_sf"/>
</dbReference>
<evidence type="ECO:0000256" key="3">
    <source>
        <dbReference type="ARBA" id="ARBA00006288"/>
    </source>
</evidence>
<name>A0AAW1PAJ1_9CHLO</name>
<dbReference type="Pfam" id="PF02770">
    <property type="entry name" value="Acyl-CoA_dh_M"/>
    <property type="match status" value="1"/>
</dbReference>
<dbReference type="InterPro" id="IPR029320">
    <property type="entry name" value="Acyl-CoA_ox_N"/>
</dbReference>
<feature type="binding site" evidence="12">
    <location>
        <position position="162"/>
    </location>
    <ligand>
        <name>FAD</name>
        <dbReference type="ChEBI" id="CHEBI:57692"/>
    </ligand>
</feature>
<evidence type="ECO:0000256" key="8">
    <source>
        <dbReference type="ARBA" id="ARBA00023098"/>
    </source>
</evidence>
<evidence type="ECO:0000259" key="14">
    <source>
        <dbReference type="Pfam" id="PF02770"/>
    </source>
</evidence>
<evidence type="ECO:0000256" key="4">
    <source>
        <dbReference type="ARBA" id="ARBA00022630"/>
    </source>
</evidence>
<dbReference type="GO" id="GO:0033540">
    <property type="term" value="P:fatty acid beta-oxidation using acyl-CoA oxidase"/>
    <property type="evidence" value="ECO:0007669"/>
    <property type="project" value="TreeGrafter"/>
</dbReference>
<evidence type="ECO:0000256" key="5">
    <source>
        <dbReference type="ARBA" id="ARBA00022827"/>
    </source>
</evidence>
<evidence type="ECO:0000256" key="12">
    <source>
        <dbReference type="PIRSR" id="PIRSR000168-2"/>
    </source>
</evidence>
<evidence type="ECO:0000313" key="17">
    <source>
        <dbReference type="EMBL" id="KAK9805355.1"/>
    </source>
</evidence>
<evidence type="ECO:0000256" key="1">
    <source>
        <dbReference type="ARBA" id="ARBA00001974"/>
    </source>
</evidence>
<dbReference type="SUPFAM" id="SSF56645">
    <property type="entry name" value="Acyl-CoA dehydrogenase NM domain-like"/>
    <property type="match status" value="1"/>
</dbReference>
<evidence type="ECO:0000256" key="2">
    <source>
        <dbReference type="ARBA" id="ARBA00004275"/>
    </source>
</evidence>
<evidence type="ECO:0000256" key="9">
    <source>
        <dbReference type="ARBA" id="ARBA00023140"/>
    </source>
</evidence>
<feature type="active site" description="Proton acceptor" evidence="11">
    <location>
        <position position="446"/>
    </location>
</feature>
<dbReference type="Gene3D" id="1.10.540.10">
    <property type="entry name" value="Acyl-CoA dehydrogenase/oxidase, N-terminal domain"/>
    <property type="match status" value="1"/>
</dbReference>
<dbReference type="Pfam" id="PF01756">
    <property type="entry name" value="ACOX"/>
    <property type="match status" value="1"/>
</dbReference>
<feature type="domain" description="Acyl-CoA oxidase C-alpha1" evidence="16">
    <location>
        <begin position="300"/>
        <end position="460"/>
    </location>
</feature>
<evidence type="ECO:0000256" key="6">
    <source>
        <dbReference type="ARBA" id="ARBA00022832"/>
    </source>
</evidence>
<feature type="domain" description="Acyl-CoA oxidase/dehydrogenase middle" evidence="14">
    <location>
        <begin position="159"/>
        <end position="268"/>
    </location>
</feature>
<proteinExistence type="inferred from homology"/>
<dbReference type="GO" id="GO:0055088">
    <property type="term" value="P:lipid homeostasis"/>
    <property type="evidence" value="ECO:0007669"/>
    <property type="project" value="TreeGrafter"/>
</dbReference>
<dbReference type="Gene3D" id="1.20.140.10">
    <property type="entry name" value="Butyryl-CoA Dehydrogenase, subunit A, domain 3"/>
    <property type="match status" value="2"/>
</dbReference>
<dbReference type="InterPro" id="IPR036250">
    <property type="entry name" value="AcylCo_DH-like_C"/>
</dbReference>
<dbReference type="InterPro" id="IPR055060">
    <property type="entry name" value="ACOX_C_alpha1"/>
</dbReference>
<dbReference type="InterPro" id="IPR037069">
    <property type="entry name" value="AcylCoA_DH/ox_N_sf"/>
</dbReference>
<dbReference type="Pfam" id="PF22924">
    <property type="entry name" value="ACOX_C_alpha1"/>
    <property type="match status" value="1"/>
</dbReference>
<evidence type="ECO:0000259" key="15">
    <source>
        <dbReference type="Pfam" id="PF14749"/>
    </source>
</evidence>
<dbReference type="InterPro" id="IPR006091">
    <property type="entry name" value="Acyl-CoA_Oxase/DH_mid-dom"/>
</dbReference>
<dbReference type="GO" id="GO:0005504">
    <property type="term" value="F:fatty acid binding"/>
    <property type="evidence" value="ECO:0007669"/>
    <property type="project" value="TreeGrafter"/>
</dbReference>
<dbReference type="PIRSF" id="PIRSF000168">
    <property type="entry name" value="Acyl-CoA_oxidase"/>
    <property type="match status" value="1"/>
</dbReference>
<keyword evidence="9" id="KW-0576">Peroxisome</keyword>
<dbReference type="GO" id="GO:0003997">
    <property type="term" value="F:acyl-CoA oxidase activity"/>
    <property type="evidence" value="ECO:0007669"/>
    <property type="project" value="InterPro"/>
</dbReference>
<gene>
    <name evidence="17" type="ORF">WJX73_005736</name>
</gene>
<dbReference type="EMBL" id="JALJOQ010000044">
    <property type="protein sequence ID" value="KAK9805355.1"/>
    <property type="molecule type" value="Genomic_DNA"/>
</dbReference>
<evidence type="ECO:0000259" key="16">
    <source>
        <dbReference type="Pfam" id="PF22924"/>
    </source>
</evidence>
<dbReference type="InterPro" id="IPR009100">
    <property type="entry name" value="AcylCoA_DH/oxidase_NM_dom_sf"/>
</dbReference>
<keyword evidence="5 10" id="KW-0274">FAD</keyword>
<dbReference type="FunFam" id="2.40.110.10:FF:000003">
    <property type="entry name" value="Acyl-coenzyme A oxidase"/>
    <property type="match status" value="1"/>
</dbReference>
<keyword evidence="7" id="KW-0560">Oxidoreductase</keyword>
<evidence type="ECO:0000256" key="10">
    <source>
        <dbReference type="PIRNR" id="PIRNR000168"/>
    </source>
</evidence>
<comment type="similarity">
    <text evidence="3 10">Belongs to the acyl-CoA oxidase family.</text>
</comment>
<dbReference type="SUPFAM" id="SSF47203">
    <property type="entry name" value="Acyl-CoA dehydrogenase C-terminal domain-like"/>
    <property type="match status" value="2"/>
</dbReference>
<comment type="subcellular location">
    <subcellularLocation>
        <location evidence="2">Peroxisome</location>
    </subcellularLocation>
</comment>
<comment type="cofactor">
    <cofactor evidence="1">
        <name>FAD</name>
        <dbReference type="ChEBI" id="CHEBI:57692"/>
    </cofactor>
</comment>